<sequence>MVVGFTFHHFVADGCATRNFLVAWGEACRGLDISPLPFHDRKIFFPRNPPKFEFEHRGVVYITKNLEKVFPLIDNSVEDIVVHKVHYSKEFLSKLKFRASSMNGTNKPFSTFESLVAHLWRAITKARGLNGLETTQLRISVDGRYRLNPKVPKQYFGNLVLWAFARAKVSDLLCEPLSYAAKLLHDAVMKVDDNYFRSFIDFANHKVKEEDLIPNAVPDADEPILWPNLEVHSWLSIPCHDFDFGGGGAYFFMPTFSPIEGMIFLLPSSPEDGSIDVFVPLFRENLTTFKQICYSLIAKL</sequence>
<reference evidence="4" key="2">
    <citation type="journal article" date="2024" name="Plant">
        <title>Genomic evolution and insights into agronomic trait innovations of Sesamum species.</title>
        <authorList>
            <person name="Miao H."/>
            <person name="Wang L."/>
            <person name="Qu L."/>
            <person name="Liu H."/>
            <person name="Sun Y."/>
            <person name="Le M."/>
            <person name="Wang Q."/>
            <person name="Wei S."/>
            <person name="Zheng Y."/>
            <person name="Lin W."/>
            <person name="Duan Y."/>
            <person name="Cao H."/>
            <person name="Xiong S."/>
            <person name="Wang X."/>
            <person name="Wei L."/>
            <person name="Li C."/>
            <person name="Ma Q."/>
            <person name="Ju M."/>
            <person name="Zhao R."/>
            <person name="Li G."/>
            <person name="Mu C."/>
            <person name="Tian Q."/>
            <person name="Mei H."/>
            <person name="Zhang T."/>
            <person name="Gao T."/>
            <person name="Zhang H."/>
        </authorList>
    </citation>
    <scope>NUCLEOTIDE SEQUENCE</scope>
    <source>
        <strain evidence="4">G02</strain>
    </source>
</reference>
<dbReference type="AlphaFoldDB" id="A0AAW2W5V3"/>
<organism evidence="4">
    <name type="scientific">Sesamum radiatum</name>
    <name type="common">Black benniseed</name>
    <dbReference type="NCBI Taxonomy" id="300843"/>
    <lineage>
        <taxon>Eukaryota</taxon>
        <taxon>Viridiplantae</taxon>
        <taxon>Streptophyta</taxon>
        <taxon>Embryophyta</taxon>
        <taxon>Tracheophyta</taxon>
        <taxon>Spermatophyta</taxon>
        <taxon>Magnoliopsida</taxon>
        <taxon>eudicotyledons</taxon>
        <taxon>Gunneridae</taxon>
        <taxon>Pentapetalae</taxon>
        <taxon>asterids</taxon>
        <taxon>lamiids</taxon>
        <taxon>Lamiales</taxon>
        <taxon>Pedaliaceae</taxon>
        <taxon>Sesamum</taxon>
    </lineage>
</organism>
<protein>
    <submittedName>
        <fullName evidence="4">Agmatine hydroxycinnamoyltransferase 1</fullName>
    </submittedName>
</protein>
<dbReference type="Gene3D" id="3.30.559.10">
    <property type="entry name" value="Chloramphenicol acetyltransferase-like domain"/>
    <property type="match status" value="2"/>
</dbReference>
<dbReference type="FunFam" id="3.30.559.10:FF:000008">
    <property type="entry name" value="Tryptamine hydroxycinnamoyl transferase"/>
    <property type="match status" value="1"/>
</dbReference>
<evidence type="ECO:0000256" key="1">
    <source>
        <dbReference type="ARBA" id="ARBA00009861"/>
    </source>
</evidence>
<comment type="similarity">
    <text evidence="1">Belongs to the plant acyltransferase family.</text>
</comment>
<dbReference type="InterPro" id="IPR050317">
    <property type="entry name" value="Plant_Fungal_Acyltransferase"/>
</dbReference>
<dbReference type="PANTHER" id="PTHR31642:SF13">
    <property type="entry name" value="AGMATINE HYDROXYCINNAMOYLTRANSFERASE 1"/>
    <property type="match status" value="1"/>
</dbReference>
<dbReference type="PANTHER" id="PTHR31642">
    <property type="entry name" value="TRICHOTHECENE 3-O-ACETYLTRANSFERASE"/>
    <property type="match status" value="1"/>
</dbReference>
<keyword evidence="3" id="KW-0012">Acyltransferase</keyword>
<dbReference type="Pfam" id="PF02458">
    <property type="entry name" value="Transferase"/>
    <property type="match status" value="1"/>
</dbReference>
<gene>
    <name evidence="4" type="ORF">Sradi_0405100</name>
</gene>
<dbReference type="EMBL" id="JACGWJ010000002">
    <property type="protein sequence ID" value="KAL0436972.1"/>
    <property type="molecule type" value="Genomic_DNA"/>
</dbReference>
<evidence type="ECO:0000256" key="2">
    <source>
        <dbReference type="ARBA" id="ARBA00022679"/>
    </source>
</evidence>
<accession>A0AAW2W5V3</accession>
<evidence type="ECO:0000256" key="3">
    <source>
        <dbReference type="ARBA" id="ARBA00023315"/>
    </source>
</evidence>
<dbReference type="GO" id="GO:0016747">
    <property type="term" value="F:acyltransferase activity, transferring groups other than amino-acyl groups"/>
    <property type="evidence" value="ECO:0007669"/>
    <property type="project" value="TreeGrafter"/>
</dbReference>
<evidence type="ECO:0000313" key="4">
    <source>
        <dbReference type="EMBL" id="KAL0436972.1"/>
    </source>
</evidence>
<dbReference type="InterPro" id="IPR023213">
    <property type="entry name" value="CAT-like_dom_sf"/>
</dbReference>
<comment type="caution">
    <text evidence="4">The sequence shown here is derived from an EMBL/GenBank/DDBJ whole genome shotgun (WGS) entry which is preliminary data.</text>
</comment>
<proteinExistence type="inferred from homology"/>
<reference evidence="4" key="1">
    <citation type="submission" date="2020-06" db="EMBL/GenBank/DDBJ databases">
        <authorList>
            <person name="Li T."/>
            <person name="Hu X."/>
            <person name="Zhang T."/>
            <person name="Song X."/>
            <person name="Zhang H."/>
            <person name="Dai N."/>
            <person name="Sheng W."/>
            <person name="Hou X."/>
            <person name="Wei L."/>
        </authorList>
    </citation>
    <scope>NUCLEOTIDE SEQUENCE</scope>
    <source>
        <strain evidence="4">G02</strain>
        <tissue evidence="4">Leaf</tissue>
    </source>
</reference>
<keyword evidence="2" id="KW-0808">Transferase</keyword>
<name>A0AAW2W5V3_SESRA</name>